<accession>A0ABQ5EXN2</accession>
<reference evidence="1" key="2">
    <citation type="submission" date="2022-01" db="EMBL/GenBank/DDBJ databases">
        <authorList>
            <person name="Yamashiro T."/>
            <person name="Shiraishi A."/>
            <person name="Satake H."/>
            <person name="Nakayama K."/>
        </authorList>
    </citation>
    <scope>NUCLEOTIDE SEQUENCE</scope>
</reference>
<keyword evidence="2" id="KW-1185">Reference proteome</keyword>
<proteinExistence type="predicted"/>
<name>A0ABQ5EXN2_9ASTR</name>
<gene>
    <name evidence="1" type="ORF">Tco_0990449</name>
</gene>
<sequence>MTLPRSKLSGVGSRQQYQQSETTLRIDWVLSKYRGRPSFASSEFEVGMEKTYSPKTEGGNGRLSILIVRVEAVM</sequence>
<organism evidence="1 2">
    <name type="scientific">Tanacetum coccineum</name>
    <dbReference type="NCBI Taxonomy" id="301880"/>
    <lineage>
        <taxon>Eukaryota</taxon>
        <taxon>Viridiplantae</taxon>
        <taxon>Streptophyta</taxon>
        <taxon>Embryophyta</taxon>
        <taxon>Tracheophyta</taxon>
        <taxon>Spermatophyta</taxon>
        <taxon>Magnoliopsida</taxon>
        <taxon>eudicotyledons</taxon>
        <taxon>Gunneridae</taxon>
        <taxon>Pentapetalae</taxon>
        <taxon>asterids</taxon>
        <taxon>campanulids</taxon>
        <taxon>Asterales</taxon>
        <taxon>Asteraceae</taxon>
        <taxon>Asteroideae</taxon>
        <taxon>Anthemideae</taxon>
        <taxon>Anthemidinae</taxon>
        <taxon>Tanacetum</taxon>
    </lineage>
</organism>
<evidence type="ECO:0000313" key="2">
    <source>
        <dbReference type="Proteomes" id="UP001151760"/>
    </source>
</evidence>
<reference evidence="1" key="1">
    <citation type="journal article" date="2022" name="Int. J. Mol. Sci.">
        <title>Draft Genome of Tanacetum Coccineum: Genomic Comparison of Closely Related Tanacetum-Family Plants.</title>
        <authorList>
            <person name="Yamashiro T."/>
            <person name="Shiraishi A."/>
            <person name="Nakayama K."/>
            <person name="Satake H."/>
        </authorList>
    </citation>
    <scope>NUCLEOTIDE SEQUENCE</scope>
</reference>
<dbReference type="Proteomes" id="UP001151760">
    <property type="component" value="Unassembled WGS sequence"/>
</dbReference>
<dbReference type="EMBL" id="BQNB010016753">
    <property type="protein sequence ID" value="GJT55395.1"/>
    <property type="molecule type" value="Genomic_DNA"/>
</dbReference>
<evidence type="ECO:0000313" key="1">
    <source>
        <dbReference type="EMBL" id="GJT55395.1"/>
    </source>
</evidence>
<protein>
    <submittedName>
        <fullName evidence="1">Uncharacterized protein</fullName>
    </submittedName>
</protein>
<comment type="caution">
    <text evidence="1">The sequence shown here is derived from an EMBL/GenBank/DDBJ whole genome shotgun (WGS) entry which is preliminary data.</text>
</comment>